<evidence type="ECO:0000259" key="4">
    <source>
        <dbReference type="PROSITE" id="PS51782"/>
    </source>
</evidence>
<organism evidence="5 6">
    <name type="scientific">Saccharothrix tamanrassetensis</name>
    <dbReference type="NCBI Taxonomy" id="1051531"/>
    <lineage>
        <taxon>Bacteria</taxon>
        <taxon>Bacillati</taxon>
        <taxon>Actinomycetota</taxon>
        <taxon>Actinomycetes</taxon>
        <taxon>Pseudonocardiales</taxon>
        <taxon>Pseudonocardiaceae</taxon>
        <taxon>Saccharothrix</taxon>
    </lineage>
</organism>
<dbReference type="Pfam" id="PF01476">
    <property type="entry name" value="LysM"/>
    <property type="match status" value="1"/>
</dbReference>
<dbReference type="PROSITE" id="PS51782">
    <property type="entry name" value="LYSM"/>
    <property type="match status" value="1"/>
</dbReference>
<dbReference type="CDD" id="cd13925">
    <property type="entry name" value="RPF"/>
    <property type="match status" value="1"/>
</dbReference>
<protein>
    <recommendedName>
        <fullName evidence="4">LysM domain-containing protein</fullName>
    </recommendedName>
</protein>
<accession>A0A841CJ07</accession>
<dbReference type="Gene3D" id="1.10.530.10">
    <property type="match status" value="1"/>
</dbReference>
<dbReference type="RefSeq" id="WP_184691734.1">
    <property type="nucleotide sequence ID" value="NZ_JACHJN010000005.1"/>
</dbReference>
<dbReference type="AlphaFoldDB" id="A0A841CJ07"/>
<feature type="region of interest" description="Disordered" evidence="3">
    <location>
        <begin position="118"/>
        <end position="148"/>
    </location>
</feature>
<name>A0A841CJ07_9PSEU</name>
<evidence type="ECO:0000313" key="6">
    <source>
        <dbReference type="Proteomes" id="UP000547510"/>
    </source>
</evidence>
<feature type="compositionally biased region" description="Polar residues" evidence="3">
    <location>
        <begin position="132"/>
        <end position="146"/>
    </location>
</feature>
<comment type="similarity">
    <text evidence="1">Belongs to the transglycosylase family. Rpf subfamily.</text>
</comment>
<evidence type="ECO:0000256" key="2">
    <source>
        <dbReference type="ARBA" id="ARBA00022801"/>
    </source>
</evidence>
<dbReference type="Gene3D" id="3.10.350.10">
    <property type="entry name" value="LysM domain"/>
    <property type="match status" value="1"/>
</dbReference>
<dbReference type="SMART" id="SM00257">
    <property type="entry name" value="LysM"/>
    <property type="match status" value="1"/>
</dbReference>
<gene>
    <name evidence="5" type="ORF">FHS29_003556</name>
</gene>
<dbReference type="Pfam" id="PF06737">
    <property type="entry name" value="Transglycosylas"/>
    <property type="match status" value="1"/>
</dbReference>
<dbReference type="GO" id="GO:0016787">
    <property type="term" value="F:hydrolase activity"/>
    <property type="evidence" value="ECO:0007669"/>
    <property type="project" value="UniProtKB-KW"/>
</dbReference>
<dbReference type="InterPro" id="IPR023346">
    <property type="entry name" value="Lysozyme-like_dom_sf"/>
</dbReference>
<evidence type="ECO:0000256" key="1">
    <source>
        <dbReference type="ARBA" id="ARBA00010830"/>
    </source>
</evidence>
<comment type="caution">
    <text evidence="5">The sequence shown here is derived from an EMBL/GenBank/DDBJ whole genome shotgun (WGS) entry which is preliminary data.</text>
</comment>
<dbReference type="CDD" id="cd00118">
    <property type="entry name" value="LysM"/>
    <property type="match status" value="1"/>
</dbReference>
<proteinExistence type="inferred from homology"/>
<dbReference type="SUPFAM" id="SSF53955">
    <property type="entry name" value="Lysozyme-like"/>
    <property type="match status" value="1"/>
</dbReference>
<dbReference type="InterPro" id="IPR018392">
    <property type="entry name" value="LysM"/>
</dbReference>
<evidence type="ECO:0000256" key="3">
    <source>
        <dbReference type="SAM" id="MobiDB-lite"/>
    </source>
</evidence>
<keyword evidence="2" id="KW-0378">Hydrolase</keyword>
<keyword evidence="6" id="KW-1185">Reference proteome</keyword>
<dbReference type="InterPro" id="IPR036779">
    <property type="entry name" value="LysM_dom_sf"/>
</dbReference>
<reference evidence="5 6" key="1">
    <citation type="submission" date="2020-08" db="EMBL/GenBank/DDBJ databases">
        <title>Genomic Encyclopedia of Type Strains, Phase III (KMG-III): the genomes of soil and plant-associated and newly described type strains.</title>
        <authorList>
            <person name="Whitman W."/>
        </authorList>
    </citation>
    <scope>NUCLEOTIDE SEQUENCE [LARGE SCALE GENOMIC DNA]</scope>
    <source>
        <strain evidence="5 6">CECT 8640</strain>
    </source>
</reference>
<evidence type="ECO:0000313" key="5">
    <source>
        <dbReference type="EMBL" id="MBB5956963.1"/>
    </source>
</evidence>
<dbReference type="Proteomes" id="UP000547510">
    <property type="component" value="Unassembled WGS sequence"/>
</dbReference>
<sequence>MGYHVGTPDSGTTSDRGTTRDSGIVQFGRAAFLAVATACLLGLAGGVASAQPGLDWDAVARCESGGNWSIATGNGYYGGLQFLPGTWAANGGTGMPHEASREEQIRVAENVLRTQGAGAWPNCAGGRPARSAPSQTSGTRASTGTVHTEPEVHVAPAAPAEPVLPASTDNPEGDYTIKDGDTLGSIAAEQNVEGGWQALVTLNPEHLTNPDLILVGNRIRTAPDRPLKMARIR</sequence>
<feature type="domain" description="LysM" evidence="4">
    <location>
        <begin position="173"/>
        <end position="221"/>
    </location>
</feature>
<dbReference type="InterPro" id="IPR010618">
    <property type="entry name" value="RPF"/>
</dbReference>
<dbReference type="EMBL" id="JACHJN010000005">
    <property type="protein sequence ID" value="MBB5956963.1"/>
    <property type="molecule type" value="Genomic_DNA"/>
</dbReference>